<sequence>MANIKDIADLAKVSVATVSNVLNNRGRVGEETRKKILKIVEEMEYKPNRVAKSLKMNKTHTIGVIVEDLSVFNAPEIIDGINEFAEENDYSILLTNLRLFKKFGNQFPDVDTYKEMVMPLFHQLLSNQVEGIIYIGIHRRNVSGILPESNTPVVYTYCDTSNDTDISINYDDYKASFDATNYLIKKGYREVALISGLINSESALERFNGYCKALMDSSIQFNPNYVKTGDWEFESGYMMAMDLLKEEKRPSAILAMNDLMAGGVLKAAKELNLDVPGELAIFGFDNREISSYYTPKLSTVSLPLHDMGERSIKTLIDVINGNNIKTNKIKLLCELIERDSS</sequence>
<evidence type="ECO:0000256" key="1">
    <source>
        <dbReference type="ARBA" id="ARBA00023015"/>
    </source>
</evidence>
<evidence type="ECO:0000313" key="6">
    <source>
        <dbReference type="Proteomes" id="UP000245624"/>
    </source>
</evidence>
<keyword evidence="6" id="KW-1185">Reference proteome</keyword>
<dbReference type="RefSeq" id="WP_109985324.1">
    <property type="nucleotide sequence ID" value="NZ_QGTD01000018.1"/>
</dbReference>
<dbReference type="PROSITE" id="PS50932">
    <property type="entry name" value="HTH_LACI_2"/>
    <property type="match status" value="1"/>
</dbReference>
<dbReference type="SMART" id="SM00354">
    <property type="entry name" value="HTH_LACI"/>
    <property type="match status" value="1"/>
</dbReference>
<dbReference type="Gene3D" id="3.40.50.2300">
    <property type="match status" value="2"/>
</dbReference>
<dbReference type="Gene3D" id="1.10.260.40">
    <property type="entry name" value="lambda repressor-like DNA-binding domains"/>
    <property type="match status" value="1"/>
</dbReference>
<dbReference type="PANTHER" id="PTHR30146:SF24">
    <property type="entry name" value="XYLOSE OPERON REGULATORY PROTEIN"/>
    <property type="match status" value="1"/>
</dbReference>
<gene>
    <name evidence="5" type="ORF">DLJ74_16835</name>
</gene>
<dbReference type="InterPro" id="IPR046335">
    <property type="entry name" value="LacI/GalR-like_sensor"/>
</dbReference>
<dbReference type="Pfam" id="PF13377">
    <property type="entry name" value="Peripla_BP_3"/>
    <property type="match status" value="1"/>
</dbReference>
<keyword evidence="1" id="KW-0805">Transcription regulation</keyword>
<dbReference type="InterPro" id="IPR010982">
    <property type="entry name" value="Lambda_DNA-bd_dom_sf"/>
</dbReference>
<dbReference type="EMBL" id="QGTD01000018">
    <property type="protein sequence ID" value="PWU67234.1"/>
    <property type="molecule type" value="Genomic_DNA"/>
</dbReference>
<dbReference type="OrthoDB" id="9796186at2"/>
<dbReference type="SUPFAM" id="SSF47413">
    <property type="entry name" value="lambda repressor-like DNA-binding domains"/>
    <property type="match status" value="1"/>
</dbReference>
<dbReference type="GO" id="GO:0003700">
    <property type="term" value="F:DNA-binding transcription factor activity"/>
    <property type="evidence" value="ECO:0007669"/>
    <property type="project" value="TreeGrafter"/>
</dbReference>
<dbReference type="CDD" id="cd01392">
    <property type="entry name" value="HTH_LacI"/>
    <property type="match status" value="1"/>
</dbReference>
<evidence type="ECO:0000259" key="4">
    <source>
        <dbReference type="PROSITE" id="PS50932"/>
    </source>
</evidence>
<name>A0A317KVM3_9BACI</name>
<evidence type="ECO:0000256" key="2">
    <source>
        <dbReference type="ARBA" id="ARBA00023125"/>
    </source>
</evidence>
<feature type="domain" description="HTH lacI-type" evidence="4">
    <location>
        <begin position="2"/>
        <end position="56"/>
    </location>
</feature>
<dbReference type="GO" id="GO:0000976">
    <property type="term" value="F:transcription cis-regulatory region binding"/>
    <property type="evidence" value="ECO:0007669"/>
    <property type="project" value="TreeGrafter"/>
</dbReference>
<dbReference type="SUPFAM" id="SSF53822">
    <property type="entry name" value="Periplasmic binding protein-like I"/>
    <property type="match status" value="1"/>
</dbReference>
<dbReference type="AlphaFoldDB" id="A0A317KVM3"/>
<accession>A0A317KVM3</accession>
<comment type="caution">
    <text evidence="5">The sequence shown here is derived from an EMBL/GenBank/DDBJ whole genome shotgun (WGS) entry which is preliminary data.</text>
</comment>
<evidence type="ECO:0000256" key="3">
    <source>
        <dbReference type="ARBA" id="ARBA00023163"/>
    </source>
</evidence>
<protein>
    <submittedName>
        <fullName evidence="5">LacI family transcriptional regulator</fullName>
    </submittedName>
</protein>
<evidence type="ECO:0000313" key="5">
    <source>
        <dbReference type="EMBL" id="PWU67234.1"/>
    </source>
</evidence>
<dbReference type="Pfam" id="PF00356">
    <property type="entry name" value="LacI"/>
    <property type="match status" value="1"/>
</dbReference>
<reference evidence="5 6" key="1">
    <citation type="submission" date="2018-05" db="EMBL/GenBank/DDBJ databases">
        <title>Genomic analysis of Gracilibacillus dipsosauri DD1 reveals novel features of a salt-tolerant amylase.</title>
        <authorList>
            <person name="Deutch C.E."/>
            <person name="Yang S."/>
        </authorList>
    </citation>
    <scope>NUCLEOTIDE SEQUENCE [LARGE SCALE GENOMIC DNA]</scope>
    <source>
        <strain evidence="5 6">DD1</strain>
    </source>
</reference>
<dbReference type="PROSITE" id="PS00356">
    <property type="entry name" value="HTH_LACI_1"/>
    <property type="match status" value="1"/>
</dbReference>
<dbReference type="PANTHER" id="PTHR30146">
    <property type="entry name" value="LACI-RELATED TRANSCRIPTIONAL REPRESSOR"/>
    <property type="match status" value="1"/>
</dbReference>
<dbReference type="InterPro" id="IPR028082">
    <property type="entry name" value="Peripla_BP_I"/>
</dbReference>
<keyword evidence="3" id="KW-0804">Transcription</keyword>
<keyword evidence="2" id="KW-0238">DNA-binding</keyword>
<dbReference type="Proteomes" id="UP000245624">
    <property type="component" value="Unassembled WGS sequence"/>
</dbReference>
<organism evidence="5 6">
    <name type="scientific">Gracilibacillus dipsosauri</name>
    <dbReference type="NCBI Taxonomy" id="178340"/>
    <lineage>
        <taxon>Bacteria</taxon>
        <taxon>Bacillati</taxon>
        <taxon>Bacillota</taxon>
        <taxon>Bacilli</taxon>
        <taxon>Bacillales</taxon>
        <taxon>Bacillaceae</taxon>
        <taxon>Gracilibacillus</taxon>
    </lineage>
</organism>
<proteinExistence type="predicted"/>
<dbReference type="InterPro" id="IPR000843">
    <property type="entry name" value="HTH_LacI"/>
</dbReference>
<dbReference type="CDD" id="cd06288">
    <property type="entry name" value="PBP1_sucrose_transcription_regulator"/>
    <property type="match status" value="1"/>
</dbReference>